<dbReference type="InterPro" id="IPR041619">
    <property type="entry name" value="NAPRTase_C"/>
</dbReference>
<gene>
    <name evidence="14" type="primary">NAPRT</name>
    <name evidence="14" type="synonym">naprt</name>
</gene>
<reference evidence="14" key="3">
    <citation type="submission" date="2025-09" db="UniProtKB">
        <authorList>
            <consortium name="Ensembl"/>
        </authorList>
    </citation>
    <scope>IDENTIFICATION</scope>
</reference>
<evidence type="ECO:0000256" key="9">
    <source>
        <dbReference type="ARBA" id="ARBA00023426"/>
    </source>
</evidence>
<dbReference type="GO" id="GO:0004516">
    <property type="term" value="F:nicotinate phosphoribosyltransferase activity"/>
    <property type="evidence" value="ECO:0007669"/>
    <property type="project" value="UniProtKB-UniRule"/>
</dbReference>
<evidence type="ECO:0000256" key="2">
    <source>
        <dbReference type="ARBA" id="ARBA00010897"/>
    </source>
</evidence>
<keyword evidence="5" id="KW-0597">Phosphoprotein</keyword>
<proteinExistence type="inferred from homology"/>
<keyword evidence="6 11" id="KW-0436">Ligase</keyword>
<dbReference type="NCBIfam" id="TIGR01513">
    <property type="entry name" value="NAPRTase_put"/>
    <property type="match status" value="1"/>
</dbReference>
<dbReference type="UniPathway" id="UPA00253">
    <property type="reaction ID" value="UER00457"/>
</dbReference>
<evidence type="ECO:0000313" key="15">
    <source>
        <dbReference type="Proteomes" id="UP000694397"/>
    </source>
</evidence>
<reference evidence="14 15" key="1">
    <citation type="submission" date="2019-04" db="EMBL/GenBank/DDBJ databases">
        <authorList>
            <consortium name="Wellcome Sanger Institute Data Sharing"/>
        </authorList>
    </citation>
    <scope>NUCLEOTIDE SEQUENCE [LARGE SCALE GENOMIC DNA]</scope>
</reference>
<dbReference type="InterPro" id="IPR006405">
    <property type="entry name" value="Nic_PRibTrfase_pncB"/>
</dbReference>
<keyword evidence="15" id="KW-1185">Reference proteome</keyword>
<accession>A0A8C9WN85</accession>
<comment type="PTM">
    <text evidence="11">Transiently phosphorylated on a His residue during the reaction cycle. Phosphorylation strongly increases the affinity for substrates and increases the rate of nicotinate D-ribonucleotide production. Dephosphorylation regenerates the low-affinity form of the enzyme, leading to product release.</text>
</comment>
<dbReference type="InterPro" id="IPR040727">
    <property type="entry name" value="NAPRTase_N"/>
</dbReference>
<dbReference type="FunFam" id="3.20.140.10:FF:000012">
    <property type="entry name" value="Nicotinate phosphoribosyltransferase"/>
    <property type="match status" value="1"/>
</dbReference>
<dbReference type="Proteomes" id="UP000694397">
    <property type="component" value="Chromosome 9"/>
</dbReference>
<comment type="function">
    <text evidence="9">Catalyzes the first step in the biosynthesis of NAD from nicotinic acid, the ATP-dependent synthesis of beta-nicotinate D-ribonucleotide from nicotinate and 5-phospho-D-ribose 1-phosphate. Helps prevent cellular oxidative stress via its role in NAD biosynthesis.</text>
</comment>
<dbReference type="GO" id="GO:0016740">
    <property type="term" value="F:transferase activity"/>
    <property type="evidence" value="ECO:0007669"/>
    <property type="project" value="UniProtKB-KW"/>
</dbReference>
<dbReference type="PANTHER" id="PTHR11098:SF1">
    <property type="entry name" value="NICOTINATE PHOSPHORIBOSYLTRANSFERASE"/>
    <property type="match status" value="1"/>
</dbReference>
<evidence type="ECO:0000256" key="4">
    <source>
        <dbReference type="ARBA" id="ARBA00021569"/>
    </source>
</evidence>
<dbReference type="SUPFAM" id="SSF51690">
    <property type="entry name" value="Nicotinate/Quinolinate PRTase C-terminal domain-like"/>
    <property type="match status" value="1"/>
</dbReference>
<evidence type="ECO:0000259" key="13">
    <source>
        <dbReference type="Pfam" id="PF17956"/>
    </source>
</evidence>
<comment type="catalytic activity">
    <reaction evidence="10 11">
        <text>5-phospho-alpha-D-ribose 1-diphosphate + nicotinate + ATP + H2O = nicotinate beta-D-ribonucleotide + ADP + phosphate + diphosphate</text>
        <dbReference type="Rhea" id="RHEA:36163"/>
        <dbReference type="ChEBI" id="CHEBI:15377"/>
        <dbReference type="ChEBI" id="CHEBI:30616"/>
        <dbReference type="ChEBI" id="CHEBI:32544"/>
        <dbReference type="ChEBI" id="CHEBI:33019"/>
        <dbReference type="ChEBI" id="CHEBI:43474"/>
        <dbReference type="ChEBI" id="CHEBI:57502"/>
        <dbReference type="ChEBI" id="CHEBI:58017"/>
        <dbReference type="ChEBI" id="CHEBI:456216"/>
        <dbReference type="EC" id="6.3.4.21"/>
    </reaction>
</comment>
<dbReference type="Pfam" id="PF17956">
    <property type="entry name" value="NAPRTase_C"/>
    <property type="match status" value="1"/>
</dbReference>
<dbReference type="SUPFAM" id="SSF54675">
    <property type="entry name" value="Nicotinate/Quinolinate PRTase N-terminal domain-like"/>
    <property type="match status" value="1"/>
</dbReference>
<evidence type="ECO:0000256" key="5">
    <source>
        <dbReference type="ARBA" id="ARBA00022553"/>
    </source>
</evidence>
<organism evidence="14 15">
    <name type="scientific">Scleropages formosus</name>
    <name type="common">Asian bonytongue</name>
    <name type="synonym">Osteoglossum formosum</name>
    <dbReference type="NCBI Taxonomy" id="113540"/>
    <lineage>
        <taxon>Eukaryota</taxon>
        <taxon>Metazoa</taxon>
        <taxon>Chordata</taxon>
        <taxon>Craniata</taxon>
        <taxon>Vertebrata</taxon>
        <taxon>Euteleostomi</taxon>
        <taxon>Actinopterygii</taxon>
        <taxon>Neopterygii</taxon>
        <taxon>Teleostei</taxon>
        <taxon>Osteoglossocephala</taxon>
        <taxon>Osteoglossomorpha</taxon>
        <taxon>Osteoglossiformes</taxon>
        <taxon>Osteoglossidae</taxon>
        <taxon>Scleropages</taxon>
    </lineage>
</organism>
<comment type="pathway">
    <text evidence="1 11">Cofactor biosynthesis; NAD(+) biosynthesis; nicotinate D-ribonucleotide from nicotinate: step 1/1.</text>
</comment>
<evidence type="ECO:0000256" key="10">
    <source>
        <dbReference type="ARBA" id="ARBA00048668"/>
    </source>
</evidence>
<dbReference type="AlphaFoldDB" id="A0A8C9WN85"/>
<keyword evidence="8 11" id="KW-0808">Transferase</keyword>
<reference evidence="14" key="2">
    <citation type="submission" date="2025-08" db="UniProtKB">
        <authorList>
            <consortium name="Ensembl"/>
        </authorList>
    </citation>
    <scope>IDENTIFICATION</scope>
</reference>
<protein>
    <recommendedName>
        <fullName evidence="4 11">Nicotinate phosphoribosyltransferase</fullName>
        <ecNumber evidence="3 11">6.3.4.21</ecNumber>
    </recommendedName>
</protein>
<feature type="domain" description="Nicotinate phosphoribosyltransferase N-terminal" evidence="12">
    <location>
        <begin position="19"/>
        <end position="146"/>
    </location>
</feature>
<evidence type="ECO:0000256" key="6">
    <source>
        <dbReference type="ARBA" id="ARBA00022598"/>
    </source>
</evidence>
<evidence type="ECO:0000256" key="7">
    <source>
        <dbReference type="ARBA" id="ARBA00022642"/>
    </source>
</evidence>
<dbReference type="PANTHER" id="PTHR11098">
    <property type="entry name" value="NICOTINATE PHOSPHORIBOSYLTRANSFERASE"/>
    <property type="match status" value="1"/>
</dbReference>
<dbReference type="InterPro" id="IPR013785">
    <property type="entry name" value="Aldolase_TIM"/>
</dbReference>
<dbReference type="CDD" id="cd01570">
    <property type="entry name" value="NAPRTase_A"/>
    <property type="match status" value="1"/>
</dbReference>
<evidence type="ECO:0000256" key="1">
    <source>
        <dbReference type="ARBA" id="ARBA00004952"/>
    </source>
</evidence>
<name>A0A8C9WN85_SCLFO</name>
<dbReference type="GO" id="GO:0005829">
    <property type="term" value="C:cytosol"/>
    <property type="evidence" value="ECO:0007669"/>
    <property type="project" value="TreeGrafter"/>
</dbReference>
<dbReference type="Ensembl" id="ENSSFOT00015065842.1">
    <property type="protein sequence ID" value="ENSSFOP00015077424.1"/>
    <property type="gene ID" value="ENSSFOG00015006207.2"/>
</dbReference>
<comment type="similarity">
    <text evidence="2 11">Belongs to the NAPRTase family.</text>
</comment>
<evidence type="ECO:0000256" key="3">
    <source>
        <dbReference type="ARBA" id="ARBA00013236"/>
    </source>
</evidence>
<feature type="domain" description="Nicotinate phosphoribosyltransferase C-terminal" evidence="13">
    <location>
        <begin position="422"/>
        <end position="523"/>
    </location>
</feature>
<evidence type="ECO:0000256" key="11">
    <source>
        <dbReference type="RuleBase" id="RU365100"/>
    </source>
</evidence>
<evidence type="ECO:0000256" key="8">
    <source>
        <dbReference type="ARBA" id="ARBA00022679"/>
    </source>
</evidence>
<dbReference type="Pfam" id="PF17767">
    <property type="entry name" value="NAPRTase_N"/>
    <property type="match status" value="1"/>
</dbReference>
<evidence type="ECO:0000313" key="14">
    <source>
        <dbReference type="Ensembl" id="ENSSFOP00015077424.1"/>
    </source>
</evidence>
<dbReference type="Gene3D" id="3.20.140.10">
    <property type="entry name" value="nicotinate phosphoribosyltransferase"/>
    <property type="match status" value="2"/>
</dbReference>
<dbReference type="Gene3D" id="3.20.20.70">
    <property type="entry name" value="Aldolase class I"/>
    <property type="match status" value="1"/>
</dbReference>
<keyword evidence="7 11" id="KW-0662">Pyridine nucleotide biosynthesis</keyword>
<dbReference type="InterPro" id="IPR007229">
    <property type="entry name" value="Nic_PRibTrfase-Fam"/>
</dbReference>
<dbReference type="EC" id="6.3.4.21" evidence="3 11"/>
<dbReference type="GeneTree" id="ENSGT00940000153456"/>
<dbReference type="InterPro" id="IPR036068">
    <property type="entry name" value="Nicotinate_pribotase-like_C"/>
</dbReference>
<dbReference type="GO" id="GO:0034355">
    <property type="term" value="P:NAD+ biosynthetic process via the salvage pathway"/>
    <property type="evidence" value="ECO:0007669"/>
    <property type="project" value="TreeGrafter"/>
</dbReference>
<dbReference type="PIRSF" id="PIRSF000484">
    <property type="entry name" value="NAPRT"/>
    <property type="match status" value="1"/>
</dbReference>
<sequence>MAAPERAARVRVPDRVPSLLTDLYQFTMAYGYWSARRHEEPAAFELFFRSNPFQGGFALFCGLRECTRFLGGFRLSEEEVRYLRSALPPDTHPDFFSYLRRLDCSGVTVRAVPEGSAAFARVPLMEVSGPLAVVQLLESSLLCLVNYASLVCTNAARFRLAAGPKLQLLEMGLRRAQGPDGSLTASLCAYIGGFNLTTNVQAGYLFGIPLAGTIGHSYITSFSSLEEAEPCRLPPAAGPGPPVDLVSLSRASLSRVCHLLAEDRAKVREGELAAFVSYAAAYPSNFLPVIDSYSMASGLLSFCAVALSLCELGYKPRGVRLDSGDLCRQSVEVRRVFRTCAEGFGKPDFLSLSIVGTNNISECNLEELSETENEIDAVGVGTHLVTCTLQPSLGCVYKLVEVAGRPTMKVTEDPEKSTMPGRKGLYRLLDARGHPALDLLCVRDEPPPREGVELRCHLLGQERNPISVTPAHVVSLWRDVFVQGQVLQPPESVREVRERAQRSLDMLHPRHKRLRDPDAYPVSYPVTAVLLLFHYAHHADIIMRTPTKKNKTRCLASATLHMCIIHP</sequence>
<evidence type="ECO:0000259" key="12">
    <source>
        <dbReference type="Pfam" id="PF17767"/>
    </source>
</evidence>
<dbReference type="OrthoDB" id="193380at2759"/>